<evidence type="ECO:0000313" key="3">
    <source>
        <dbReference type="Proteomes" id="UP001595814"/>
    </source>
</evidence>
<dbReference type="EMBL" id="JBHSAW010000023">
    <property type="protein sequence ID" value="MFC4097584.1"/>
    <property type="molecule type" value="Genomic_DNA"/>
</dbReference>
<protein>
    <submittedName>
        <fullName evidence="2">GIY-YIG nuclease family protein</fullName>
    </submittedName>
</protein>
<accession>A0ABV8JSI4</accession>
<name>A0ABV8JSI4_9FLAO</name>
<organism evidence="2 3">
    <name type="scientific">Euzebyella saccharophila</name>
    <dbReference type="NCBI Taxonomy" id="679664"/>
    <lineage>
        <taxon>Bacteria</taxon>
        <taxon>Pseudomonadati</taxon>
        <taxon>Bacteroidota</taxon>
        <taxon>Flavobacteriia</taxon>
        <taxon>Flavobacteriales</taxon>
        <taxon>Flavobacteriaceae</taxon>
        <taxon>Euzebyella</taxon>
    </lineage>
</organism>
<proteinExistence type="predicted"/>
<dbReference type="SUPFAM" id="SSF82771">
    <property type="entry name" value="GIY-YIG endonuclease"/>
    <property type="match status" value="1"/>
</dbReference>
<keyword evidence="3" id="KW-1185">Reference proteome</keyword>
<dbReference type="RefSeq" id="WP_192463149.1">
    <property type="nucleotide sequence ID" value="NZ_JACYFJ010000006.1"/>
</dbReference>
<evidence type="ECO:0000259" key="1">
    <source>
        <dbReference type="PROSITE" id="PS50164"/>
    </source>
</evidence>
<evidence type="ECO:0000313" key="2">
    <source>
        <dbReference type="EMBL" id="MFC4097584.1"/>
    </source>
</evidence>
<feature type="domain" description="GIY-YIG" evidence="1">
    <location>
        <begin position="1"/>
        <end position="77"/>
    </location>
</feature>
<sequence length="85" mass="10084">MIYSVYILYSESLDKYYVGHTGETIKIRLRKHLSDHSGFTAKVKDWKIVFTENFSTKAEAYQREMNIKKRKSRRYIESIIEQSAG</sequence>
<comment type="caution">
    <text evidence="2">The sequence shown here is derived from an EMBL/GenBank/DDBJ whole genome shotgun (WGS) entry which is preliminary data.</text>
</comment>
<reference evidence="3" key="1">
    <citation type="journal article" date="2019" name="Int. J. Syst. Evol. Microbiol.">
        <title>The Global Catalogue of Microorganisms (GCM) 10K type strain sequencing project: providing services to taxonomists for standard genome sequencing and annotation.</title>
        <authorList>
            <consortium name="The Broad Institute Genomics Platform"/>
            <consortium name="The Broad Institute Genome Sequencing Center for Infectious Disease"/>
            <person name="Wu L."/>
            <person name="Ma J."/>
        </authorList>
    </citation>
    <scope>NUCLEOTIDE SEQUENCE [LARGE SCALE GENOMIC DNA]</scope>
    <source>
        <strain evidence="3">CECT 7477</strain>
    </source>
</reference>
<dbReference type="InterPro" id="IPR000305">
    <property type="entry name" value="GIY-YIG_endonuc"/>
</dbReference>
<dbReference type="Pfam" id="PF01541">
    <property type="entry name" value="GIY-YIG"/>
    <property type="match status" value="1"/>
</dbReference>
<dbReference type="CDD" id="cd10449">
    <property type="entry name" value="GIY-YIG_SLX1_like"/>
    <property type="match status" value="1"/>
</dbReference>
<gene>
    <name evidence="2" type="ORF">ACFOUT_16990</name>
</gene>
<dbReference type="Proteomes" id="UP001595814">
    <property type="component" value="Unassembled WGS sequence"/>
</dbReference>
<dbReference type="PROSITE" id="PS50164">
    <property type="entry name" value="GIY_YIG"/>
    <property type="match status" value="1"/>
</dbReference>
<dbReference type="InterPro" id="IPR035901">
    <property type="entry name" value="GIY-YIG_endonuc_sf"/>
</dbReference>
<dbReference type="Gene3D" id="3.40.1440.10">
    <property type="entry name" value="GIY-YIG endonuclease"/>
    <property type="match status" value="1"/>
</dbReference>